<reference evidence="2 3" key="1">
    <citation type="submission" date="2020-02" db="EMBL/GenBank/DDBJ databases">
        <title>Whole-genome analyses of novel actinobacteria.</title>
        <authorList>
            <person name="Sahin N."/>
        </authorList>
    </citation>
    <scope>NUCLEOTIDE SEQUENCE [LARGE SCALE GENOMIC DNA]</scope>
    <source>
        <strain evidence="2 3">A7024</strain>
    </source>
</reference>
<organism evidence="2 3">
    <name type="scientific">Streptomyces coryli</name>
    <dbReference type="NCBI Taxonomy" id="1128680"/>
    <lineage>
        <taxon>Bacteria</taxon>
        <taxon>Bacillati</taxon>
        <taxon>Actinomycetota</taxon>
        <taxon>Actinomycetes</taxon>
        <taxon>Kitasatosporales</taxon>
        <taxon>Streptomycetaceae</taxon>
        <taxon>Streptomyces</taxon>
    </lineage>
</organism>
<comment type="caution">
    <text evidence="2">The sequence shown here is derived from an EMBL/GenBank/DDBJ whole genome shotgun (WGS) entry which is preliminary data.</text>
</comment>
<dbReference type="SUPFAM" id="SSF53474">
    <property type="entry name" value="alpha/beta-Hydrolases"/>
    <property type="match status" value="1"/>
</dbReference>
<name>A0A6G4U8N5_9ACTN</name>
<proteinExistence type="predicted"/>
<dbReference type="Pfam" id="PF06259">
    <property type="entry name" value="Abhydrolase_8"/>
    <property type="match status" value="1"/>
</dbReference>
<evidence type="ECO:0000313" key="2">
    <source>
        <dbReference type="EMBL" id="NGN68066.1"/>
    </source>
</evidence>
<gene>
    <name evidence="2" type="ORF">G5C51_29720</name>
</gene>
<evidence type="ECO:0000259" key="1">
    <source>
        <dbReference type="Pfam" id="PF06259"/>
    </source>
</evidence>
<dbReference type="InterPro" id="IPR010427">
    <property type="entry name" value="DUF1023"/>
</dbReference>
<dbReference type="AlphaFoldDB" id="A0A6G4U8N5"/>
<dbReference type="Gene3D" id="3.40.50.1820">
    <property type="entry name" value="alpha/beta hydrolase"/>
    <property type="match status" value="1"/>
</dbReference>
<dbReference type="EMBL" id="JAAKZV010000180">
    <property type="protein sequence ID" value="NGN68066.1"/>
    <property type="molecule type" value="Genomic_DNA"/>
</dbReference>
<keyword evidence="3" id="KW-1185">Reference proteome</keyword>
<accession>A0A6G4U8N5</accession>
<dbReference type="InterPro" id="IPR029058">
    <property type="entry name" value="AB_hydrolase_fold"/>
</dbReference>
<dbReference type="Proteomes" id="UP000481583">
    <property type="component" value="Unassembled WGS sequence"/>
</dbReference>
<sequence length="375" mass="40043">MLAVLVVVIGVLATSGWLIRPDDRPADPRTAETAAWDRLVYGPDAAAQTSPAAVSRYFAGLNAASQRHLADRYPLVVGNLNGAPAEIRYRANRVALRQAIDVERRWLKTADASAWGARNGRRKVHRYESLLSSNRHILGFDPSGDGRAIEVIGDLDTAERIEIVVPGADNGLLNFERTVGAVTAPAGMARNLYNEIRAQDPGAKVAVIAWADYQTPARIGIGALTGALADRGAVRLRAFIRALPERARASVFCHSYGTVVCGRAAQQLPAERRLSNLTVMGSPGMRTDSAAELAADRVWATRVGDDWVGELPFVEFAGFGHGADPTGPGFGARVFGAEGAHGHTGYFAEGTDSLRNMARIALGNYTSVTCSNARS</sequence>
<protein>
    <recommendedName>
        <fullName evidence="1">DUF1023 domain-containing protein</fullName>
    </recommendedName>
</protein>
<feature type="domain" description="DUF1023" evidence="1">
    <location>
        <begin position="141"/>
        <end position="314"/>
    </location>
</feature>
<evidence type="ECO:0000313" key="3">
    <source>
        <dbReference type="Proteomes" id="UP000481583"/>
    </source>
</evidence>